<dbReference type="SUPFAM" id="SSF55874">
    <property type="entry name" value="ATPase domain of HSP90 chaperone/DNA topoisomerase II/histidine kinase"/>
    <property type="match status" value="1"/>
</dbReference>
<dbReference type="InterPro" id="IPR003594">
    <property type="entry name" value="HATPase_dom"/>
</dbReference>
<reference evidence="10" key="1">
    <citation type="submission" date="2018-07" db="EMBL/GenBank/DDBJ databases">
        <title>Genome assembly of strain Ka43.</title>
        <authorList>
            <person name="Kukolya J."/>
            <person name="Nagy I."/>
            <person name="Horvath B."/>
            <person name="Toth A."/>
        </authorList>
    </citation>
    <scope>NUCLEOTIDE SEQUENCE</scope>
    <source>
        <strain evidence="10">KB43</strain>
    </source>
</reference>
<dbReference type="EMBL" id="PRDL01000001">
    <property type="protein sequence ID" value="MBE8715954.1"/>
    <property type="molecule type" value="Genomic_DNA"/>
</dbReference>
<feature type="domain" description="HAMP" evidence="9">
    <location>
        <begin position="50"/>
        <end position="102"/>
    </location>
</feature>
<dbReference type="PROSITE" id="PS50885">
    <property type="entry name" value="HAMP"/>
    <property type="match status" value="1"/>
</dbReference>
<keyword evidence="7" id="KW-0812">Transmembrane</keyword>
<evidence type="ECO:0000256" key="3">
    <source>
        <dbReference type="ARBA" id="ARBA00012438"/>
    </source>
</evidence>
<comment type="caution">
    <text evidence="10">The sequence shown here is derived from an EMBL/GenBank/DDBJ whole genome shotgun (WGS) entry which is preliminary data.</text>
</comment>
<evidence type="ECO:0000256" key="7">
    <source>
        <dbReference type="SAM" id="Phobius"/>
    </source>
</evidence>
<dbReference type="Gene3D" id="6.10.340.10">
    <property type="match status" value="1"/>
</dbReference>
<dbReference type="AlphaFoldDB" id="A0A928V4F9"/>
<keyword evidence="5" id="KW-0808">Transferase</keyword>
<dbReference type="SUPFAM" id="SSF55785">
    <property type="entry name" value="PYP-like sensor domain (PAS domain)"/>
    <property type="match status" value="1"/>
</dbReference>
<dbReference type="PROSITE" id="PS50109">
    <property type="entry name" value="HIS_KIN"/>
    <property type="match status" value="1"/>
</dbReference>
<accession>A0A928V4F9</accession>
<dbReference type="RefSeq" id="WP_193906689.1">
    <property type="nucleotide sequence ID" value="NZ_PRDL01000001.1"/>
</dbReference>
<evidence type="ECO:0000313" key="11">
    <source>
        <dbReference type="Proteomes" id="UP000652567"/>
    </source>
</evidence>
<keyword evidence="4" id="KW-0597">Phosphoprotein</keyword>
<evidence type="ECO:0000256" key="1">
    <source>
        <dbReference type="ARBA" id="ARBA00000085"/>
    </source>
</evidence>
<dbReference type="InterPro" id="IPR036097">
    <property type="entry name" value="HisK_dim/P_sf"/>
</dbReference>
<protein>
    <recommendedName>
        <fullName evidence="3">histidine kinase</fullName>
        <ecNumber evidence="3">2.7.13.3</ecNumber>
    </recommendedName>
</protein>
<sequence>MATTVLLSVLLAVLVIYVSLILFEETLVAILIALPCALGLSLFFMRLLTKNMGVKIVAIKNGMRNLMDNDFSVSITNASNDDFDEIIAIYNQLSEKLRAERQYIYQRELLLDTVINNSAMCVILTDESQRIIYSNDYAKTILNHRRPINGLFFSEAIKDAPDALKEILNQRKDGLFRIQEKSGEELYHISSGTFTLNTQRHDLILIKDMTLELHKQEAAIWKRVIRTITHELNNSLAPISSMAHSGQLLTEKQKYEQLPVVFETIGERANHLKAFIEGYASIAKLPMPIRRPIEWSNFLKKLALSYEFVVESDLPTEPGYFDPVQIQQVLMNLLKNARESGSESEQISLRVYQNKVNSVIEVVDRGSGMSPRVMENVLLPFYTTKPSGSGIGLSLCREIIEAHHGEIAIANREGGGLKVRLTLPHEDK</sequence>
<dbReference type="Pfam" id="PF02518">
    <property type="entry name" value="HATPase_c"/>
    <property type="match status" value="1"/>
</dbReference>
<keyword evidence="11" id="KW-1185">Reference proteome</keyword>
<name>A0A928V4F9_9GAMM</name>
<dbReference type="PANTHER" id="PTHR43065">
    <property type="entry name" value="SENSOR HISTIDINE KINASE"/>
    <property type="match status" value="1"/>
</dbReference>
<evidence type="ECO:0000256" key="2">
    <source>
        <dbReference type="ARBA" id="ARBA00004370"/>
    </source>
</evidence>
<dbReference type="Gene3D" id="3.30.565.10">
    <property type="entry name" value="Histidine kinase-like ATPase, C-terminal domain"/>
    <property type="match status" value="1"/>
</dbReference>
<proteinExistence type="predicted"/>
<evidence type="ECO:0000259" key="9">
    <source>
        <dbReference type="PROSITE" id="PS50885"/>
    </source>
</evidence>
<dbReference type="GO" id="GO:0000155">
    <property type="term" value="F:phosphorelay sensor kinase activity"/>
    <property type="evidence" value="ECO:0007669"/>
    <property type="project" value="InterPro"/>
</dbReference>
<evidence type="ECO:0000256" key="4">
    <source>
        <dbReference type="ARBA" id="ARBA00022553"/>
    </source>
</evidence>
<comment type="subcellular location">
    <subcellularLocation>
        <location evidence="2">Membrane</location>
    </subcellularLocation>
</comment>
<keyword evidence="6" id="KW-0418">Kinase</keyword>
<dbReference type="EC" id="2.7.13.3" evidence="3"/>
<feature type="domain" description="Histidine kinase" evidence="8">
    <location>
        <begin position="227"/>
        <end position="427"/>
    </location>
</feature>
<dbReference type="InterPro" id="IPR035965">
    <property type="entry name" value="PAS-like_dom_sf"/>
</dbReference>
<keyword evidence="7" id="KW-0472">Membrane</keyword>
<comment type="catalytic activity">
    <reaction evidence="1">
        <text>ATP + protein L-histidine = ADP + protein N-phospho-L-histidine.</text>
        <dbReference type="EC" id="2.7.13.3"/>
    </reaction>
</comment>
<dbReference type="InterPro" id="IPR005467">
    <property type="entry name" value="His_kinase_dom"/>
</dbReference>
<dbReference type="PANTHER" id="PTHR43065:SF51">
    <property type="entry name" value="HISTIDINE KINASE"/>
    <property type="match status" value="1"/>
</dbReference>
<dbReference type="SUPFAM" id="SSF47384">
    <property type="entry name" value="Homodimeric domain of signal transducing histidine kinase"/>
    <property type="match status" value="1"/>
</dbReference>
<dbReference type="Proteomes" id="UP000652567">
    <property type="component" value="Unassembled WGS sequence"/>
</dbReference>
<dbReference type="InterPro" id="IPR004358">
    <property type="entry name" value="Sig_transdc_His_kin-like_C"/>
</dbReference>
<dbReference type="InterPro" id="IPR003660">
    <property type="entry name" value="HAMP_dom"/>
</dbReference>
<dbReference type="InterPro" id="IPR036890">
    <property type="entry name" value="HATPase_C_sf"/>
</dbReference>
<evidence type="ECO:0000259" key="8">
    <source>
        <dbReference type="PROSITE" id="PS50109"/>
    </source>
</evidence>
<dbReference type="SMART" id="SM00387">
    <property type="entry name" value="HATPase_c"/>
    <property type="match status" value="1"/>
</dbReference>
<feature type="transmembrane region" description="Helical" evidence="7">
    <location>
        <begin position="5"/>
        <end position="23"/>
    </location>
</feature>
<dbReference type="GO" id="GO:0016020">
    <property type="term" value="C:membrane"/>
    <property type="evidence" value="ECO:0007669"/>
    <property type="project" value="UniProtKB-SubCell"/>
</dbReference>
<keyword evidence="7" id="KW-1133">Transmembrane helix</keyword>
<evidence type="ECO:0000313" key="10">
    <source>
        <dbReference type="EMBL" id="MBE8715954.1"/>
    </source>
</evidence>
<evidence type="ECO:0000256" key="5">
    <source>
        <dbReference type="ARBA" id="ARBA00022679"/>
    </source>
</evidence>
<evidence type="ECO:0000256" key="6">
    <source>
        <dbReference type="ARBA" id="ARBA00022777"/>
    </source>
</evidence>
<organism evidence="10 11">
    <name type="scientific">Cellvibrio polysaccharolyticus</name>
    <dbReference type="NCBI Taxonomy" id="2082724"/>
    <lineage>
        <taxon>Bacteria</taxon>
        <taxon>Pseudomonadati</taxon>
        <taxon>Pseudomonadota</taxon>
        <taxon>Gammaproteobacteria</taxon>
        <taxon>Cellvibrionales</taxon>
        <taxon>Cellvibrionaceae</taxon>
        <taxon>Cellvibrio</taxon>
    </lineage>
</organism>
<gene>
    <name evidence="10" type="ORF">C4F51_01975</name>
</gene>
<feature type="transmembrane region" description="Helical" evidence="7">
    <location>
        <begin position="29"/>
        <end position="48"/>
    </location>
</feature>
<dbReference type="PRINTS" id="PR00344">
    <property type="entry name" value="BCTRLSENSOR"/>
</dbReference>